<reference evidence="3 4" key="1">
    <citation type="submission" date="2020-03" db="EMBL/GenBank/DDBJ databases">
        <title>Whole genome shotgun sequence of Phytohabitans suffuscus NBRC 105367.</title>
        <authorList>
            <person name="Komaki H."/>
            <person name="Tamura T."/>
        </authorList>
    </citation>
    <scope>NUCLEOTIDE SEQUENCE [LARGE SCALE GENOMIC DNA]</scope>
    <source>
        <strain evidence="3 4">NBRC 105367</strain>
    </source>
</reference>
<dbReference type="InterPro" id="IPR025588">
    <property type="entry name" value="YcxB-like_C"/>
</dbReference>
<evidence type="ECO:0000313" key="3">
    <source>
        <dbReference type="EMBL" id="BCB83499.1"/>
    </source>
</evidence>
<reference evidence="3 4" key="2">
    <citation type="submission" date="2020-03" db="EMBL/GenBank/DDBJ databases">
        <authorList>
            <person name="Ichikawa N."/>
            <person name="Kimura A."/>
            <person name="Kitahashi Y."/>
            <person name="Uohara A."/>
        </authorList>
    </citation>
    <scope>NUCLEOTIDE SEQUENCE [LARGE SCALE GENOMIC DNA]</scope>
    <source>
        <strain evidence="3 4">NBRC 105367</strain>
    </source>
</reference>
<keyword evidence="1" id="KW-0472">Membrane</keyword>
<evidence type="ECO:0000313" key="4">
    <source>
        <dbReference type="Proteomes" id="UP000503011"/>
    </source>
</evidence>
<accession>A0A6F8YBU0</accession>
<sequence length="199" mass="21573">MASDTRPGGPLAIRTAGRESGAAGRGGWAHYRSGVHIRFDVPADPAYPGRVAAALSRVRLRRYSYIGAVLAAVGAIGLAVSPALAWGDRLSLLCMPLVVGGVLSMLYAPWVRWRARRRSSRYAVEGAYDITDDNIMMRSGSESGGIAWDGVARVKGTPEFWILYVGRMPATVIPRRLMSAEDAETLRAFMAERGLLQPR</sequence>
<feature type="domain" description="YcxB-like C-terminal" evidence="2">
    <location>
        <begin position="130"/>
        <end position="190"/>
    </location>
</feature>
<dbReference type="KEGG" id="psuu:Psuf_008120"/>
<keyword evidence="1" id="KW-0812">Transmembrane</keyword>
<dbReference type="Proteomes" id="UP000503011">
    <property type="component" value="Chromosome"/>
</dbReference>
<protein>
    <recommendedName>
        <fullName evidence="2">YcxB-like C-terminal domain-containing protein</fullName>
    </recommendedName>
</protein>
<evidence type="ECO:0000259" key="2">
    <source>
        <dbReference type="Pfam" id="PF14317"/>
    </source>
</evidence>
<name>A0A6F8YBU0_9ACTN</name>
<evidence type="ECO:0000256" key="1">
    <source>
        <dbReference type="SAM" id="Phobius"/>
    </source>
</evidence>
<keyword evidence="1" id="KW-1133">Transmembrane helix</keyword>
<feature type="transmembrane region" description="Helical" evidence="1">
    <location>
        <begin position="63"/>
        <end position="84"/>
    </location>
</feature>
<keyword evidence="4" id="KW-1185">Reference proteome</keyword>
<gene>
    <name evidence="3" type="ORF">Psuf_008120</name>
</gene>
<organism evidence="3 4">
    <name type="scientific">Phytohabitans suffuscus</name>
    <dbReference type="NCBI Taxonomy" id="624315"/>
    <lineage>
        <taxon>Bacteria</taxon>
        <taxon>Bacillati</taxon>
        <taxon>Actinomycetota</taxon>
        <taxon>Actinomycetes</taxon>
        <taxon>Micromonosporales</taxon>
        <taxon>Micromonosporaceae</taxon>
    </lineage>
</organism>
<dbReference type="AlphaFoldDB" id="A0A6F8YBU0"/>
<feature type="transmembrane region" description="Helical" evidence="1">
    <location>
        <begin position="90"/>
        <end position="111"/>
    </location>
</feature>
<dbReference type="Pfam" id="PF14317">
    <property type="entry name" value="YcxB"/>
    <property type="match status" value="1"/>
</dbReference>
<dbReference type="EMBL" id="AP022871">
    <property type="protein sequence ID" value="BCB83499.1"/>
    <property type="molecule type" value="Genomic_DNA"/>
</dbReference>
<proteinExistence type="predicted"/>